<reference evidence="1 2" key="1">
    <citation type="submission" date="2020-09" db="EMBL/GenBank/DDBJ databases">
        <title>De no assembly of potato wild relative species, Solanum commersonii.</title>
        <authorList>
            <person name="Cho K."/>
        </authorList>
    </citation>
    <scope>NUCLEOTIDE SEQUENCE [LARGE SCALE GENOMIC DNA]</scope>
    <source>
        <strain evidence="1">LZ3.2</strain>
        <tissue evidence="1">Leaf</tissue>
    </source>
</reference>
<accession>A0A9J5X318</accession>
<dbReference type="EMBL" id="JACXVP010000010">
    <property type="protein sequence ID" value="KAG5582346.1"/>
    <property type="molecule type" value="Genomic_DNA"/>
</dbReference>
<evidence type="ECO:0000313" key="1">
    <source>
        <dbReference type="EMBL" id="KAG5582346.1"/>
    </source>
</evidence>
<protein>
    <submittedName>
        <fullName evidence="1">Uncharacterized protein</fullName>
    </submittedName>
</protein>
<dbReference type="Proteomes" id="UP000824120">
    <property type="component" value="Chromosome 10"/>
</dbReference>
<proteinExistence type="predicted"/>
<sequence>MKFFDKNDVRITGSPKKVVNYSTQKSAKLVVYQLRGSFDLVNGLFWPSWRTGFIAKARLTLKMGFLSLRPTGSVAKVLTNVHEIF</sequence>
<name>A0A9J5X318_SOLCO</name>
<comment type="caution">
    <text evidence="1">The sequence shown here is derived from an EMBL/GenBank/DDBJ whole genome shotgun (WGS) entry which is preliminary data.</text>
</comment>
<evidence type="ECO:0000313" key="2">
    <source>
        <dbReference type="Proteomes" id="UP000824120"/>
    </source>
</evidence>
<dbReference type="AlphaFoldDB" id="A0A9J5X318"/>
<gene>
    <name evidence="1" type="ORF">H5410_052973</name>
</gene>
<organism evidence="1 2">
    <name type="scientific">Solanum commersonii</name>
    <name type="common">Commerson's wild potato</name>
    <name type="synonym">Commerson's nightshade</name>
    <dbReference type="NCBI Taxonomy" id="4109"/>
    <lineage>
        <taxon>Eukaryota</taxon>
        <taxon>Viridiplantae</taxon>
        <taxon>Streptophyta</taxon>
        <taxon>Embryophyta</taxon>
        <taxon>Tracheophyta</taxon>
        <taxon>Spermatophyta</taxon>
        <taxon>Magnoliopsida</taxon>
        <taxon>eudicotyledons</taxon>
        <taxon>Gunneridae</taxon>
        <taxon>Pentapetalae</taxon>
        <taxon>asterids</taxon>
        <taxon>lamiids</taxon>
        <taxon>Solanales</taxon>
        <taxon>Solanaceae</taxon>
        <taxon>Solanoideae</taxon>
        <taxon>Solaneae</taxon>
        <taxon>Solanum</taxon>
    </lineage>
</organism>
<keyword evidence="2" id="KW-1185">Reference proteome</keyword>